<dbReference type="AlphaFoldDB" id="A0A087M6W6"/>
<comment type="caution">
    <text evidence="2">The sequence shown here is derived from an EMBL/GenBank/DDBJ whole genome shotgun (WGS) entry which is preliminary data.</text>
</comment>
<protein>
    <submittedName>
        <fullName evidence="2">Uncharacterized protein</fullName>
    </submittedName>
</protein>
<keyword evidence="3" id="KW-1185">Reference proteome</keyword>
<dbReference type="EMBL" id="JQGC01000001">
    <property type="protein sequence ID" value="KFL32619.1"/>
    <property type="molecule type" value="Genomic_DNA"/>
</dbReference>
<gene>
    <name evidence="2" type="ORF">JP75_00165</name>
</gene>
<evidence type="ECO:0000313" key="2">
    <source>
        <dbReference type="EMBL" id="KFL32619.1"/>
    </source>
</evidence>
<sequence length="77" mass="8213">MASKPSGSPAPCAVRTQRPVQEEERLCTGATAKTVIDMTVILDLVIGPEVSVAEADLYLHWASDLLTPAKDDDDDTS</sequence>
<evidence type="ECO:0000313" key="3">
    <source>
        <dbReference type="Proteomes" id="UP000028981"/>
    </source>
</evidence>
<proteinExistence type="predicted"/>
<organism evidence="2 3">
    <name type="scientific">Devosia riboflavina</name>
    <dbReference type="NCBI Taxonomy" id="46914"/>
    <lineage>
        <taxon>Bacteria</taxon>
        <taxon>Pseudomonadati</taxon>
        <taxon>Pseudomonadota</taxon>
        <taxon>Alphaproteobacteria</taxon>
        <taxon>Hyphomicrobiales</taxon>
        <taxon>Devosiaceae</taxon>
        <taxon>Devosia</taxon>
    </lineage>
</organism>
<evidence type="ECO:0000256" key="1">
    <source>
        <dbReference type="SAM" id="MobiDB-lite"/>
    </source>
</evidence>
<reference evidence="2 3" key="1">
    <citation type="submission" date="2014-08" db="EMBL/GenBank/DDBJ databases">
        <authorList>
            <person name="Hassan Y.I."/>
            <person name="Lepp D."/>
            <person name="Zhou T."/>
        </authorList>
    </citation>
    <scope>NUCLEOTIDE SEQUENCE [LARGE SCALE GENOMIC DNA]</scope>
    <source>
        <strain evidence="2 3">IFO13584</strain>
    </source>
</reference>
<accession>A0A087M6W6</accession>
<feature type="region of interest" description="Disordered" evidence="1">
    <location>
        <begin position="1"/>
        <end position="20"/>
    </location>
</feature>
<name>A0A087M6W6_9HYPH</name>
<dbReference type="Proteomes" id="UP000028981">
    <property type="component" value="Unassembled WGS sequence"/>
</dbReference>